<reference evidence="14 15" key="1">
    <citation type="submission" date="2019-11" db="EMBL/GenBank/DDBJ databases">
        <title>The Phosphoenolpyruvate Phosphotransferase System Regulates Serratia proteamaculans 336X Biofilm Formation and Wheat Roots colonization.</title>
        <authorList>
            <person name="Liu F."/>
        </authorList>
    </citation>
    <scope>NUCLEOTIDE SEQUENCE [LARGE SCALE GENOMIC DNA]</scope>
    <source>
        <strain evidence="14 15">336X</strain>
    </source>
</reference>
<feature type="signal peptide" evidence="11">
    <location>
        <begin position="1"/>
        <end position="23"/>
    </location>
</feature>
<dbReference type="InterPro" id="IPR018030">
    <property type="entry name" value="Fimbrial_membr_usher_CS"/>
</dbReference>
<dbReference type="InterPro" id="IPR043142">
    <property type="entry name" value="PapC-like_C_sf"/>
</dbReference>
<name>A0A5Q2VAM0_SERPR</name>
<dbReference type="Gene3D" id="2.60.40.2610">
    <property type="entry name" value="Outer membrane usher protein FimD, plug domain"/>
    <property type="match status" value="1"/>
</dbReference>
<evidence type="ECO:0000256" key="8">
    <source>
        <dbReference type="ARBA" id="ARBA00023136"/>
    </source>
</evidence>
<keyword evidence="4" id="KW-1134">Transmembrane beta strand</keyword>
<dbReference type="Pfam" id="PF00577">
    <property type="entry name" value="Usher"/>
    <property type="match status" value="1"/>
</dbReference>
<evidence type="ECO:0000256" key="3">
    <source>
        <dbReference type="ARBA" id="ARBA00022448"/>
    </source>
</evidence>
<dbReference type="Proteomes" id="UP000381260">
    <property type="component" value="Chromosome"/>
</dbReference>
<dbReference type="Gene3D" id="3.10.20.410">
    <property type="match status" value="1"/>
</dbReference>
<keyword evidence="8 10" id="KW-0472">Membrane</keyword>
<keyword evidence="3 10" id="KW-0813">Transport</keyword>
<proteinExistence type="inferred from homology"/>
<keyword evidence="5 10" id="KW-1029">Fimbrium biogenesis</keyword>
<dbReference type="GO" id="GO:0009279">
    <property type="term" value="C:cell outer membrane"/>
    <property type="evidence" value="ECO:0007669"/>
    <property type="project" value="UniProtKB-SubCell"/>
</dbReference>
<accession>A0A5Q2VAM0</accession>
<dbReference type="GO" id="GO:0009297">
    <property type="term" value="P:pilus assembly"/>
    <property type="evidence" value="ECO:0007669"/>
    <property type="project" value="InterPro"/>
</dbReference>
<evidence type="ECO:0000256" key="5">
    <source>
        <dbReference type="ARBA" id="ARBA00022558"/>
    </source>
</evidence>
<dbReference type="NCBIfam" id="NF011740">
    <property type="entry name" value="PRK15193.1"/>
    <property type="match status" value="1"/>
</dbReference>
<keyword evidence="6 10" id="KW-0812">Transmembrane</keyword>
<feature type="chain" id="PRO_5024375314" evidence="11">
    <location>
        <begin position="24"/>
        <end position="827"/>
    </location>
</feature>
<dbReference type="InterPro" id="IPR025949">
    <property type="entry name" value="PapC-like_C"/>
</dbReference>
<dbReference type="InterPro" id="IPR000015">
    <property type="entry name" value="Fimb_usher"/>
</dbReference>
<evidence type="ECO:0000256" key="2">
    <source>
        <dbReference type="ARBA" id="ARBA00008064"/>
    </source>
</evidence>
<evidence type="ECO:0000256" key="10">
    <source>
        <dbReference type="RuleBase" id="RU003884"/>
    </source>
</evidence>
<dbReference type="PROSITE" id="PS01151">
    <property type="entry name" value="FIMBRIAL_USHER"/>
    <property type="match status" value="1"/>
</dbReference>
<evidence type="ECO:0000259" key="13">
    <source>
        <dbReference type="Pfam" id="PF13954"/>
    </source>
</evidence>
<dbReference type="PANTHER" id="PTHR30451">
    <property type="entry name" value="OUTER MEMBRANE USHER PROTEIN"/>
    <property type="match status" value="1"/>
</dbReference>
<dbReference type="InterPro" id="IPR025885">
    <property type="entry name" value="PapC_N"/>
</dbReference>
<keyword evidence="7 11" id="KW-0732">Signal</keyword>
<dbReference type="FunFam" id="2.60.40.3110:FF:000001">
    <property type="entry name" value="Putative fimbrial outer membrane usher"/>
    <property type="match status" value="1"/>
</dbReference>
<gene>
    <name evidence="14" type="ORF">GHV41_07040</name>
</gene>
<dbReference type="InterPro" id="IPR037224">
    <property type="entry name" value="PapC_N_sf"/>
</dbReference>
<dbReference type="RefSeq" id="WP_153858062.1">
    <property type="nucleotide sequence ID" value="NZ_CP045913.1"/>
</dbReference>
<protein>
    <submittedName>
        <fullName evidence="14">Fimbrial biogenesis usher protein</fullName>
    </submittedName>
</protein>
<sequence>MIKKRYMAVPGLLLATMGGGAQAGNYFDPAFLSDNRESVADLSAFEQGLEAPPGTYRVDVYLNGQKQGNRSLRFDVGNNGQLNACLTVAELVKLGVRTQAFPALTGVTPESCAPLEQAIPHAVSRADMGRSRLDISIPQAALERNARGFISPTQWDNGINSALFNYRFSGGNQLNGDGAGNSGNYYANLRSGVNLGAWRLRDYSAWNYSKQRGTQWSHISTTLSRAIIALRSELTVGDGNTLSDVFDSLAFRGAQLASDDGMLPDSQRGFAPVVRGIAKTNARVSIRQNGYEIYQNYVPPGAFVIDDLYPSSSSGDLQVVVTESDGSENRYSVPYSSVPLLQREGRLRYALTAGETRAGGDDQRKDRFAQAMGLWGLPYGITLYGGSQLAAKYQAVALGVGKNLGDWGALSFDITQANSALQDDSKRQGQSLRFLYAKTLNSWGTNIQLMGYRYSTAGFLTLDEAAQSLSGWGADSLYYNKRGKWQVNLSQQIGDGSLYVSGSQQSYWNTSKTDRLLQLGYSNSWRDVSYSLAWNYNQSRWGQSGGEQLFSLNLSLPLGKWLAGGYSRTWGNYSSSSDGHGRMQQTAGLSGTLLADNNLSWSAQQSYANHGGGGSGNAALNYQGGYGNGSLGYNYGDGLQQVNYGLSGGVVVHGGGVTLSQPLGETSVLVSAPGAGDVRVENSTGVATDWRGYAVVPYASNYRENRVALDTRTLSQNVDLDEAVVRVVPTKGALVRAEFKAQVGYRALITLSRGGLPLPFGATVSQSNGGAGIVGDGGQVYLSGMAEQGQLTAQWGQNASARCVAEYQLNEQQAASVAVSLIKAECK</sequence>
<evidence type="ECO:0000256" key="1">
    <source>
        <dbReference type="ARBA" id="ARBA00004571"/>
    </source>
</evidence>
<evidence type="ECO:0000256" key="6">
    <source>
        <dbReference type="ARBA" id="ARBA00022692"/>
    </source>
</evidence>
<feature type="domain" description="PapC N-terminal" evidence="13">
    <location>
        <begin position="26"/>
        <end position="169"/>
    </location>
</feature>
<dbReference type="Pfam" id="PF13954">
    <property type="entry name" value="PapC_N"/>
    <property type="match status" value="1"/>
</dbReference>
<organism evidence="14 15">
    <name type="scientific">Serratia proteamaculans</name>
    <dbReference type="NCBI Taxonomy" id="28151"/>
    <lineage>
        <taxon>Bacteria</taxon>
        <taxon>Pseudomonadati</taxon>
        <taxon>Pseudomonadota</taxon>
        <taxon>Gammaproteobacteria</taxon>
        <taxon>Enterobacterales</taxon>
        <taxon>Yersiniaceae</taxon>
        <taxon>Serratia</taxon>
    </lineage>
</organism>
<dbReference type="EMBL" id="CP045913">
    <property type="protein sequence ID" value="QGH60611.1"/>
    <property type="molecule type" value="Genomic_DNA"/>
</dbReference>
<comment type="subcellular location">
    <subcellularLocation>
        <location evidence="1 10">Cell outer membrane</location>
        <topology evidence="1 10">Multi-pass membrane protein</topology>
    </subcellularLocation>
</comment>
<dbReference type="FunFam" id="2.60.40.2610:FF:000001">
    <property type="entry name" value="Outer membrane fimbrial usher protein"/>
    <property type="match status" value="1"/>
</dbReference>
<evidence type="ECO:0000256" key="7">
    <source>
        <dbReference type="ARBA" id="ARBA00022729"/>
    </source>
</evidence>
<evidence type="ECO:0000313" key="14">
    <source>
        <dbReference type="EMBL" id="QGH60611.1"/>
    </source>
</evidence>
<keyword evidence="9 10" id="KW-0998">Cell outer membrane</keyword>
<dbReference type="AlphaFoldDB" id="A0A5Q2VAM0"/>
<dbReference type="SUPFAM" id="SSF141729">
    <property type="entry name" value="FimD N-terminal domain-like"/>
    <property type="match status" value="1"/>
</dbReference>
<dbReference type="Gene3D" id="2.60.40.3110">
    <property type="match status" value="1"/>
</dbReference>
<evidence type="ECO:0000256" key="4">
    <source>
        <dbReference type="ARBA" id="ARBA00022452"/>
    </source>
</evidence>
<dbReference type="GO" id="GO:0015473">
    <property type="term" value="F:fimbrial usher porin activity"/>
    <property type="evidence" value="ECO:0007669"/>
    <property type="project" value="InterPro"/>
</dbReference>
<evidence type="ECO:0000256" key="9">
    <source>
        <dbReference type="ARBA" id="ARBA00023237"/>
    </source>
</evidence>
<dbReference type="Pfam" id="PF13953">
    <property type="entry name" value="PapC_C"/>
    <property type="match status" value="1"/>
</dbReference>
<dbReference type="InterPro" id="IPR042186">
    <property type="entry name" value="FimD_plug_dom"/>
</dbReference>
<comment type="similarity">
    <text evidence="2 10">Belongs to the fimbrial export usher family.</text>
</comment>
<dbReference type="PANTHER" id="PTHR30451:SF21">
    <property type="entry name" value="FIMBRIAL USHER DOMAIN-CONTAINING PROTEIN YDET-RELATED"/>
    <property type="match status" value="1"/>
</dbReference>
<evidence type="ECO:0000256" key="11">
    <source>
        <dbReference type="SAM" id="SignalP"/>
    </source>
</evidence>
<evidence type="ECO:0000259" key="12">
    <source>
        <dbReference type="Pfam" id="PF13953"/>
    </source>
</evidence>
<dbReference type="Gene3D" id="2.60.40.2070">
    <property type="match status" value="1"/>
</dbReference>
<evidence type="ECO:0000313" key="15">
    <source>
        <dbReference type="Proteomes" id="UP000381260"/>
    </source>
</evidence>
<feature type="domain" description="PapC-like C-terminal" evidence="12">
    <location>
        <begin position="748"/>
        <end position="811"/>
    </location>
</feature>